<dbReference type="Proteomes" id="UP000233256">
    <property type="component" value="Unassembled WGS sequence"/>
</dbReference>
<dbReference type="EMBL" id="PGXC01000161">
    <property type="protein sequence ID" value="PKK87380.1"/>
    <property type="molecule type" value="Genomic_DNA"/>
</dbReference>
<accession>A0A2N1PGC9</accession>
<dbReference type="GO" id="GO:0016491">
    <property type="term" value="F:oxidoreductase activity"/>
    <property type="evidence" value="ECO:0007669"/>
    <property type="project" value="UniProtKB-KW"/>
</dbReference>
<proteinExistence type="predicted"/>
<evidence type="ECO:0000313" key="4">
    <source>
        <dbReference type="Proteomes" id="UP000233256"/>
    </source>
</evidence>
<evidence type="ECO:0000259" key="2">
    <source>
        <dbReference type="Pfam" id="PF00248"/>
    </source>
</evidence>
<sequence length="326" mass="36117">MEYRVLGKTGIQISKLGFGTMTFGSEADEDMSKRLFHRCRDAGINIFDTANIYGDKRDGESEEILGKLIQGCRDEVVITSKVGTPRWGNPNDGGLSRRYIMIEVEKSLKRLKTDRIDLYFLHKLDPKTPFEETLRALDDLQRQGKIVYPAISNSAAWQIAKCLGISAKEGLAPFACIEPMYNLVKRQAEVEILPLAQSENLGVITYSPLGAGLLTGKYSGNNRNAEGRISSSQRYKGRYNDENYYTIADAFVAHAKEKGVAPSALAIAWVMSHPAVTAPLIGARNLEQLESSLEALAIPMTESWRREISSLSIDPPPATDRTEEKA</sequence>
<dbReference type="CDD" id="cd19087">
    <property type="entry name" value="AKR_AKR12A1_B1_C1"/>
    <property type="match status" value="1"/>
</dbReference>
<dbReference type="SUPFAM" id="SSF51430">
    <property type="entry name" value="NAD(P)-linked oxidoreductase"/>
    <property type="match status" value="1"/>
</dbReference>
<dbReference type="Gene3D" id="3.20.20.100">
    <property type="entry name" value="NADP-dependent oxidoreductase domain"/>
    <property type="match status" value="1"/>
</dbReference>
<name>A0A2N1PGC9_9BACT</name>
<dbReference type="Pfam" id="PF00248">
    <property type="entry name" value="Aldo_ket_red"/>
    <property type="match status" value="1"/>
</dbReference>
<keyword evidence="1" id="KW-0560">Oxidoreductase</keyword>
<dbReference type="InterPro" id="IPR050523">
    <property type="entry name" value="AKR_Detox_Biosynth"/>
</dbReference>
<reference evidence="3 4" key="1">
    <citation type="journal article" date="2017" name="ISME J.">
        <title>Potential for microbial H2 and metal transformations associated with novel bacteria and archaea in deep terrestrial subsurface sediments.</title>
        <authorList>
            <person name="Hernsdorf A.W."/>
            <person name="Amano Y."/>
            <person name="Miyakawa K."/>
            <person name="Ise K."/>
            <person name="Suzuki Y."/>
            <person name="Anantharaman K."/>
            <person name="Probst A."/>
            <person name="Burstein D."/>
            <person name="Thomas B.C."/>
            <person name="Banfield J.F."/>
        </authorList>
    </citation>
    <scope>NUCLEOTIDE SEQUENCE [LARGE SCALE GENOMIC DNA]</scope>
    <source>
        <strain evidence="3">HGW-Wallbacteria-1</strain>
    </source>
</reference>
<feature type="domain" description="NADP-dependent oxidoreductase" evidence="2">
    <location>
        <begin position="15"/>
        <end position="310"/>
    </location>
</feature>
<organism evidence="3 4">
    <name type="scientific">Candidatus Wallbacteria bacterium HGW-Wallbacteria-1</name>
    <dbReference type="NCBI Taxonomy" id="2013854"/>
    <lineage>
        <taxon>Bacteria</taxon>
        <taxon>Candidatus Walliibacteriota</taxon>
    </lineage>
</organism>
<dbReference type="InterPro" id="IPR023210">
    <property type="entry name" value="NADP_OxRdtase_dom"/>
</dbReference>
<gene>
    <name evidence="3" type="ORF">CVV64_22185</name>
</gene>
<dbReference type="InterPro" id="IPR036812">
    <property type="entry name" value="NAD(P)_OxRdtase_dom_sf"/>
</dbReference>
<dbReference type="AlphaFoldDB" id="A0A2N1PGC9"/>
<protein>
    <submittedName>
        <fullName evidence="3">Aldo/keto reductase</fullName>
    </submittedName>
</protein>
<dbReference type="GO" id="GO:0005829">
    <property type="term" value="C:cytosol"/>
    <property type="evidence" value="ECO:0007669"/>
    <property type="project" value="TreeGrafter"/>
</dbReference>
<dbReference type="PANTHER" id="PTHR43364">
    <property type="entry name" value="NADH-SPECIFIC METHYLGLYOXAL REDUCTASE-RELATED"/>
    <property type="match status" value="1"/>
</dbReference>
<dbReference type="PANTHER" id="PTHR43364:SF4">
    <property type="entry name" value="NAD(P)-LINKED OXIDOREDUCTASE SUPERFAMILY PROTEIN"/>
    <property type="match status" value="1"/>
</dbReference>
<evidence type="ECO:0000313" key="3">
    <source>
        <dbReference type="EMBL" id="PKK87380.1"/>
    </source>
</evidence>
<dbReference type="FunFam" id="3.20.20.100:FF:000004">
    <property type="entry name" value="Oxidoreductase, aldo/keto reductase"/>
    <property type="match status" value="1"/>
</dbReference>
<evidence type="ECO:0000256" key="1">
    <source>
        <dbReference type="ARBA" id="ARBA00023002"/>
    </source>
</evidence>
<comment type="caution">
    <text evidence="3">The sequence shown here is derived from an EMBL/GenBank/DDBJ whole genome shotgun (WGS) entry which is preliminary data.</text>
</comment>